<evidence type="ECO:0000313" key="3">
    <source>
        <dbReference type="Proteomes" id="UP001279660"/>
    </source>
</evidence>
<dbReference type="Proteomes" id="UP001279660">
    <property type="component" value="Unassembled WGS sequence"/>
</dbReference>
<organism evidence="2 3">
    <name type="scientific">Sphingomonas echinoides</name>
    <dbReference type="NCBI Taxonomy" id="59803"/>
    <lineage>
        <taxon>Bacteria</taxon>
        <taxon>Pseudomonadati</taxon>
        <taxon>Pseudomonadota</taxon>
        <taxon>Alphaproteobacteria</taxon>
        <taxon>Sphingomonadales</taxon>
        <taxon>Sphingomonadaceae</taxon>
        <taxon>Sphingomonas</taxon>
    </lineage>
</organism>
<evidence type="ECO:0000256" key="1">
    <source>
        <dbReference type="SAM" id="Coils"/>
    </source>
</evidence>
<dbReference type="InterPro" id="IPR053716">
    <property type="entry name" value="Flag_assembly_chemotaxis_eff"/>
</dbReference>
<evidence type="ECO:0008006" key="4">
    <source>
        <dbReference type="Google" id="ProtNLM"/>
    </source>
</evidence>
<protein>
    <recommendedName>
        <fullName evidence="4">Flagellar FliJ protein</fullName>
    </recommendedName>
</protein>
<dbReference type="RefSeq" id="WP_010405386.1">
    <property type="nucleotide sequence ID" value="NZ_JAWXXV010000001.1"/>
</dbReference>
<evidence type="ECO:0000313" key="2">
    <source>
        <dbReference type="EMBL" id="MDX5983275.1"/>
    </source>
</evidence>
<comment type="caution">
    <text evidence="2">The sequence shown here is derived from an EMBL/GenBank/DDBJ whole genome shotgun (WGS) entry which is preliminary data.</text>
</comment>
<gene>
    <name evidence="2" type="ORF">SIL82_03315</name>
</gene>
<proteinExistence type="predicted"/>
<dbReference type="EMBL" id="JAWXXV010000001">
    <property type="protein sequence ID" value="MDX5983275.1"/>
    <property type="molecule type" value="Genomic_DNA"/>
</dbReference>
<sequence>MAKPSKLDRILRVRTLQLGLVQAEEARAHDRAASEQMLRSRIAQLTANVSPTPAAAPVAGFSLVAAAHFRERLHQSAEAAEGRLRAAQATAARASEATREARRDQSAIEKLIARADAEAVVKAIRAMEAAPPTRKIRHDPC</sequence>
<feature type="coiled-coil region" evidence="1">
    <location>
        <begin position="70"/>
        <end position="104"/>
    </location>
</feature>
<reference evidence="2 3" key="1">
    <citation type="submission" date="2023-11" db="EMBL/GenBank/DDBJ databases">
        <title>MicrobeMod: A computational toolkit for identifying prokaryotic methylation and restriction-modification with nanopore sequencing.</title>
        <authorList>
            <person name="Crits-Christoph A."/>
            <person name="Kang S.C."/>
            <person name="Lee H."/>
            <person name="Ostrov N."/>
        </authorList>
    </citation>
    <scope>NUCLEOTIDE SEQUENCE [LARGE SCALE GENOMIC DNA]</scope>
    <source>
        <strain evidence="2 3">ATCC 14820</strain>
    </source>
</reference>
<keyword evidence="1" id="KW-0175">Coiled coil</keyword>
<dbReference type="Gene3D" id="1.10.287.1700">
    <property type="match status" value="1"/>
</dbReference>
<name>A0ABU4PI02_9SPHN</name>
<accession>A0ABU4PI02</accession>
<keyword evidence="3" id="KW-1185">Reference proteome</keyword>